<feature type="region of interest" description="Disordered" evidence="2">
    <location>
        <begin position="1098"/>
        <end position="1118"/>
    </location>
</feature>
<dbReference type="EMBL" id="CAXKWB010027008">
    <property type="protein sequence ID" value="CAL4131102.1"/>
    <property type="molecule type" value="Genomic_DNA"/>
</dbReference>
<reference evidence="3 4" key="1">
    <citation type="submission" date="2024-05" db="EMBL/GenBank/DDBJ databases">
        <authorList>
            <person name="Wallberg A."/>
        </authorList>
    </citation>
    <scope>NUCLEOTIDE SEQUENCE [LARGE SCALE GENOMIC DNA]</scope>
</reference>
<feature type="compositionally biased region" description="Basic and acidic residues" evidence="2">
    <location>
        <begin position="1098"/>
        <end position="1113"/>
    </location>
</feature>
<feature type="region of interest" description="Disordered" evidence="2">
    <location>
        <begin position="1"/>
        <end position="32"/>
    </location>
</feature>
<feature type="compositionally biased region" description="Basic and acidic residues" evidence="2">
    <location>
        <begin position="1037"/>
        <end position="1065"/>
    </location>
</feature>
<feature type="region of interest" description="Disordered" evidence="2">
    <location>
        <begin position="2514"/>
        <end position="2570"/>
    </location>
</feature>
<evidence type="ECO:0000313" key="3">
    <source>
        <dbReference type="EMBL" id="CAL4131102.1"/>
    </source>
</evidence>
<feature type="compositionally biased region" description="Polar residues" evidence="2">
    <location>
        <begin position="1485"/>
        <end position="1496"/>
    </location>
</feature>
<feature type="coiled-coil region" evidence="1">
    <location>
        <begin position="1787"/>
        <end position="1856"/>
    </location>
</feature>
<feature type="compositionally biased region" description="Basic and acidic residues" evidence="2">
    <location>
        <begin position="1497"/>
        <end position="1514"/>
    </location>
</feature>
<keyword evidence="1" id="KW-0175">Coiled coil</keyword>
<gene>
    <name evidence="3" type="ORF">MNOR_LOCUS26689</name>
</gene>
<feature type="compositionally biased region" description="Basic residues" evidence="2">
    <location>
        <begin position="2556"/>
        <end position="2570"/>
    </location>
</feature>
<accession>A0AAV2RRC2</accession>
<evidence type="ECO:0000256" key="1">
    <source>
        <dbReference type="SAM" id="Coils"/>
    </source>
</evidence>
<keyword evidence="4" id="KW-1185">Reference proteome</keyword>
<feature type="coiled-coil region" evidence="1">
    <location>
        <begin position="515"/>
        <end position="542"/>
    </location>
</feature>
<comment type="caution">
    <text evidence="3">The sequence shown here is derived from an EMBL/GenBank/DDBJ whole genome shotgun (WGS) entry which is preliminary data.</text>
</comment>
<evidence type="ECO:0000256" key="2">
    <source>
        <dbReference type="SAM" id="MobiDB-lite"/>
    </source>
</evidence>
<evidence type="ECO:0000313" key="4">
    <source>
        <dbReference type="Proteomes" id="UP001497623"/>
    </source>
</evidence>
<protein>
    <submittedName>
        <fullName evidence="3">Uncharacterized protein</fullName>
    </submittedName>
</protein>
<proteinExistence type="predicted"/>
<sequence length="2570" mass="298929">MKLKHSIQIKKDCKPMKQPTPQPSPDTTQGNTEQQFINDDLKKQETQALTNIRVPTLERLCLRKIHESKSECLVSSSTFGGDMEVNSIQSYSSTAQVFSTSGEPFTTSTQNFVDPSQKTVCSNQKKIPQMHVYPLSYVHQHQPTFIKQFGNNIQPSLLKYGQHPYYSNTPQNISKNQLHSHYQSPIPIAINSEAYATSQNPKIISNGPDTYQYPTPHKNYPNPIINSEANKKSQKLQPDIDKRKELAPQEHLYSNTKYPEITQLLQQKHPIQHHHISRQSQTVQNNTSHLHRDGSSFNLPHSQIQEMQHPIQLQHINRQPQTVQTYTSHLHRDGSSFNLHHSQMQEMQHNSTSNMMQKKSHPTTSTTPPRHLQMQYLTVDKDLICYTCQKLVTPFNAVAHLYFGPVKCLYCDKRLTCLEPADTQINSCPHKSVEFINKNPLVYLIKFLPLRIKSSDYIFVEYLKKLIPVCKFNPWLKQFQKLIINIKITSQAIMATKNYVNSKIKSKPNDVFWTANEENVELSRLLNNNETTNEENIELSRLLNYNETLSLSKIYEEVIKNITDQDFLNVIRSHTLRDNNIKSRSPLCKGISYNLTYQRPYLPAQKVDVKQPIEIDICSSDDEAPLQIVEEDDNQASEENKNETSQTIVSHSNNSSDIISENNKWTYRTALINGTISKIKVRADNNTILHKDGENIKIVGEKPILEIKILEHNKNADRSRYPINSDVSLSVGGGYTLDSHQSVSQVDLTKEGDNEIIIKTIDEKEAKSKFCLISNDDPKTVMDIQNNKKAIFVKEYKNSIKRDIRQTQDDKCKTKPNLENNGELPAIQNTQNYDIHRENYLKNSHTYGIDKNLPIIDTIRKNDVKQFKPNNSAVKLHRYGIKDYSIEIEGYMKLQTEEENTQFTPEENQNDHSKLDFNIHNKIRKENLSETKTEPLKNTENQKERNNEMVENQVLLKEYKSVALHNKIDIVKSNEYSGKNYVKAIAKMNEGESLKKLDIIRNQDVLIENIQESKVVEMIVEIKNQRDNLKNVPLHSPDNRNDVYHTKETKNNEEKTEKDTDCDESSAKTKDQILLKCNDSVNNIEENLKMLIIQENREKQKDTEYSPPKEKENSFSSDEAIPKRGSIILNIETNSDRDELKEKCKDLNKLEFTDIHKSKEITSDINGKDQNTGQNMHKDSKEIISLLNKNNTNNICHSDSEQKRSPYINEKAESFLNDNEQVSKKKYKIKKGKFTYNNELFNDHNNKVKYKHHKSKDKYRRLKREDSLISKKKYKDIIKHDKRYKTQKSKKYKEKMCILDVIKKVIIENGQKLKNTESTYKFEYKKENKQRKLFKKYLKSLPPKEYEAFIKDFSDEKSQSHIYTNHKQKNSIIKPEYSGERNHKIKLVHTGFNKWKRCHAEIESKITSISKYKNVSNNIINEYEPKKSLAVTEKLHRLKNRVQYRIAGIEGEIDNIISTREKIHQKMELMRMYLDNDEYKPINYSNKRLPNCSKQDSNVKEKTVLNDSDNKPEKSINMKKCEETSNKTDTKGVQTRKRKNFNTSHLYASDYKNLIEKSNEETIIKGNNNNLGEFLIFEMKYKWQNEDIQKISEKIHGAKEKIQSQMEILQDYMEDSKQNNGEIHHFKENTKEFRNEDPLKDREEIHSDKTEKELIIQYNNINIEYKTQKHTKKTDDKTLRELERMEEINNSKNKNIHSSTICEKSPKFDSLNKQLEENVQCHRLSKDFMTQFNKTMSEIQIAREHIQQQMDGEYKEQEKSNDYANVDKCQFRNINIQPEDTKEQVVAEIILKEIEKVRKQLKNQRNSILDTNDNILKAKEKLQNQMKMMRQNFNTLQSQMEKCKSLDKKMKDIENTSQPQIENQNKNNYELDEERDKNKFVEKNTEEKPCIQTNDLEKNIDTVDNSECHPKHLYNRDLKESKMNKDTSTHVNISEIDDKPKQIMKCIEKVSKSNKLPKSSDTFKGGIKKLLLASSCLENSEGENINENNTYPCADTMDINESVKNTIDPSLKNTCKSSQFLRDFGKVDESQKVNVFNIIGGDLSSNLSNLTSIQIDRENDSQICSEKQIQQNHSIENISLDTCLMETSISFEKEQQQKNKHFNSFFQGLGLRFVGEKSDINYINKEKIDVTSLEDHINNRKEYEKGNTSPVLGNFTENLDVTDKSTKIKEEKIKLPPLRSIYDENSGLKIIKKEHQSNPDNKKSNSYDSNGVEKYFNYQSSDESKKCTEKINEMNDINDNNIDKLDDAISLKVQIQNDKIEEKGITSPVLTNFTDHKDVMDRSFNIKEKEFTEDLIPIRKKRKLPPLRSIYEVDSRFKYFKKEHQNKPDIVVSDSCALNGAEKYRNGSSSSESNKYTVNEIASNSSKCNIKSMENKFSSSLNGEVTEEGTQLKIKNSCLDLHGNTLQLNNCTLILNKEGAVDEKGKTKRENVLEVTKAKNLNNDAEKSLVETESFKIKREKMESTDSNCYVSSKLIKRCPVCRFKVKPTYDEDNQMLTTVCRCDLTIYVLLDPEDNDNPYGDQTDAPKRKSKRIKKELDQDDQENPNGNQTDTNRRKSIRMRKLPIKLET</sequence>
<feature type="compositionally biased region" description="Basic and acidic residues" evidence="2">
    <location>
        <begin position="2192"/>
        <end position="2205"/>
    </location>
</feature>
<feature type="region of interest" description="Disordered" evidence="2">
    <location>
        <begin position="2192"/>
        <end position="2212"/>
    </location>
</feature>
<name>A0AAV2RRC2_MEGNR</name>
<feature type="region of interest" description="Disordered" evidence="2">
    <location>
        <begin position="1029"/>
        <end position="1065"/>
    </location>
</feature>
<feature type="region of interest" description="Disordered" evidence="2">
    <location>
        <begin position="632"/>
        <end position="655"/>
    </location>
</feature>
<feature type="region of interest" description="Disordered" evidence="2">
    <location>
        <begin position="1485"/>
        <end position="1514"/>
    </location>
</feature>
<organism evidence="3 4">
    <name type="scientific">Meganyctiphanes norvegica</name>
    <name type="common">Northern krill</name>
    <name type="synonym">Thysanopoda norvegica</name>
    <dbReference type="NCBI Taxonomy" id="48144"/>
    <lineage>
        <taxon>Eukaryota</taxon>
        <taxon>Metazoa</taxon>
        <taxon>Ecdysozoa</taxon>
        <taxon>Arthropoda</taxon>
        <taxon>Crustacea</taxon>
        <taxon>Multicrustacea</taxon>
        <taxon>Malacostraca</taxon>
        <taxon>Eumalacostraca</taxon>
        <taxon>Eucarida</taxon>
        <taxon>Euphausiacea</taxon>
        <taxon>Euphausiidae</taxon>
        <taxon>Meganyctiphanes</taxon>
    </lineage>
</organism>
<dbReference type="Proteomes" id="UP001497623">
    <property type="component" value="Unassembled WGS sequence"/>
</dbReference>